<reference evidence="6 7" key="1">
    <citation type="journal article" date="2024" name="Chem. Sci.">
        <title>Discovery of megapolipeptins by genome mining of a Burkholderiales bacteria collection.</title>
        <authorList>
            <person name="Paulo B.S."/>
            <person name="Recchia M.J.J."/>
            <person name="Lee S."/>
            <person name="Fergusson C.H."/>
            <person name="Romanowski S.B."/>
            <person name="Hernandez A."/>
            <person name="Krull N."/>
            <person name="Liu D.Y."/>
            <person name="Cavanagh H."/>
            <person name="Bos A."/>
            <person name="Gray C.A."/>
            <person name="Murphy B.T."/>
            <person name="Linington R.G."/>
            <person name="Eustaquio A.S."/>
        </authorList>
    </citation>
    <scope>NUCLEOTIDE SEQUENCE [LARGE SCALE GENOMIC DNA]</scope>
    <source>
        <strain evidence="6 7">RL21-008-BIB-B</strain>
    </source>
</reference>
<dbReference type="Proteomes" id="UP001629214">
    <property type="component" value="Unassembled WGS sequence"/>
</dbReference>
<feature type="signal peptide" evidence="5">
    <location>
        <begin position="1"/>
        <end position="22"/>
    </location>
</feature>
<dbReference type="SUPFAM" id="SSF49401">
    <property type="entry name" value="Bacterial adhesins"/>
    <property type="match status" value="1"/>
</dbReference>
<organism evidence="6 7">
    <name type="scientific">Herbaspirillum rhizosphaerae</name>
    <dbReference type="NCBI Taxonomy" id="346179"/>
    <lineage>
        <taxon>Bacteria</taxon>
        <taxon>Pseudomonadati</taxon>
        <taxon>Pseudomonadota</taxon>
        <taxon>Betaproteobacteria</taxon>
        <taxon>Burkholderiales</taxon>
        <taxon>Oxalobacteraceae</taxon>
        <taxon>Herbaspirillum</taxon>
    </lineage>
</organism>
<feature type="chain" id="PRO_5046442134" evidence="5">
    <location>
        <begin position="23"/>
        <end position="178"/>
    </location>
</feature>
<evidence type="ECO:0000256" key="5">
    <source>
        <dbReference type="SAM" id="SignalP"/>
    </source>
</evidence>
<dbReference type="InterPro" id="IPR036937">
    <property type="entry name" value="Adhesion_dom_fimbrial_sf"/>
</dbReference>
<comment type="similarity">
    <text evidence="2">Belongs to the fimbrial protein family.</text>
</comment>
<dbReference type="RefSeq" id="WP_408169145.1">
    <property type="nucleotide sequence ID" value="NZ_JAQQFR010000011.1"/>
</dbReference>
<dbReference type="Pfam" id="PF16970">
    <property type="entry name" value="FimA"/>
    <property type="match status" value="1"/>
</dbReference>
<evidence type="ECO:0000313" key="7">
    <source>
        <dbReference type="Proteomes" id="UP001629214"/>
    </source>
</evidence>
<name>A0ABW8ZCN0_9BURK</name>
<accession>A0ABW8ZCN0</accession>
<gene>
    <name evidence="6" type="ORF">PQR63_16810</name>
</gene>
<dbReference type="InterPro" id="IPR039458">
    <property type="entry name" value="FimA-like"/>
</dbReference>
<keyword evidence="7" id="KW-1185">Reference proteome</keyword>
<keyword evidence="3 5" id="KW-0732">Signal</keyword>
<dbReference type="PANTHER" id="PTHR33420:SF3">
    <property type="entry name" value="FIMBRIAL SUBUNIT ELFA"/>
    <property type="match status" value="1"/>
</dbReference>
<evidence type="ECO:0000256" key="2">
    <source>
        <dbReference type="ARBA" id="ARBA00006671"/>
    </source>
</evidence>
<evidence type="ECO:0000256" key="1">
    <source>
        <dbReference type="ARBA" id="ARBA00004561"/>
    </source>
</evidence>
<keyword evidence="4" id="KW-0281">Fimbrium</keyword>
<comment type="caution">
    <text evidence="6">The sequence shown here is derived from an EMBL/GenBank/DDBJ whole genome shotgun (WGS) entry which is preliminary data.</text>
</comment>
<dbReference type="InterPro" id="IPR050263">
    <property type="entry name" value="Bact_Fimbrial_Adh_Pro"/>
</dbReference>
<proteinExistence type="inferred from homology"/>
<evidence type="ECO:0000256" key="3">
    <source>
        <dbReference type="ARBA" id="ARBA00022729"/>
    </source>
</evidence>
<protein>
    <submittedName>
        <fullName evidence="6">Fimbrial protein</fullName>
    </submittedName>
</protein>
<dbReference type="Gene3D" id="2.60.40.1090">
    <property type="entry name" value="Fimbrial-type adhesion domain"/>
    <property type="match status" value="1"/>
</dbReference>
<comment type="subcellular location">
    <subcellularLocation>
        <location evidence="1">Fimbrium</location>
    </subcellularLocation>
</comment>
<evidence type="ECO:0000313" key="6">
    <source>
        <dbReference type="EMBL" id="MFL9880063.1"/>
    </source>
</evidence>
<dbReference type="InterPro" id="IPR008966">
    <property type="entry name" value="Adhesion_dom_sf"/>
</dbReference>
<dbReference type="EMBL" id="JAQQFR010000011">
    <property type="protein sequence ID" value="MFL9880063.1"/>
    <property type="molecule type" value="Genomic_DNA"/>
</dbReference>
<evidence type="ECO:0000256" key="4">
    <source>
        <dbReference type="ARBA" id="ARBA00023263"/>
    </source>
</evidence>
<dbReference type="PANTHER" id="PTHR33420">
    <property type="entry name" value="FIMBRIAL SUBUNIT ELFA-RELATED"/>
    <property type="match status" value="1"/>
</dbReference>
<sequence length="178" mass="17333">MKKTIISSLLTVAALAPIASFASDGTINFTGSVTSQTCTINSGSSSTFTVSLPKVSASSLATAGAKAGQTAFTIALSNCSPASGNARAFFEAGTNVDPVSGRLNIATGAGNATNVQIGLATTAGADIKIGASSGSQNTNSVAISGGSANLSYLAQYVATGAATAGATTSSVTYTIEFQ</sequence>